<evidence type="ECO:0000313" key="2">
    <source>
        <dbReference type="Proteomes" id="UP000015442"/>
    </source>
</evidence>
<sequence length="54" mass="6028">MTTAEKLISEGIQQGIEKEKLETASKMFAKGIDLKTILEITGLTEKILKDHKIL</sequence>
<evidence type="ECO:0008006" key="3">
    <source>
        <dbReference type="Google" id="ProtNLM"/>
    </source>
</evidence>
<comment type="caution">
    <text evidence="1">The sequence shown here is derived from an EMBL/GenBank/DDBJ whole genome shotgun (WGS) entry which is preliminary data.</text>
</comment>
<dbReference type="EMBL" id="AKWY02000022">
    <property type="protein sequence ID" value="EQA71089.1"/>
    <property type="molecule type" value="Genomic_DNA"/>
</dbReference>
<name>T0FLS3_9LEPT</name>
<dbReference type="RefSeq" id="WP_020980865.1">
    <property type="nucleotide sequence ID" value="NZ_AKWY02000022.1"/>
</dbReference>
<dbReference type="AlphaFoldDB" id="T0FLS3"/>
<reference evidence="1 2" key="1">
    <citation type="submission" date="2013-05" db="EMBL/GenBank/DDBJ databases">
        <authorList>
            <person name="Harkins D.M."/>
            <person name="Durkin A.S."/>
            <person name="Brinkac L.M."/>
            <person name="Haft D.H."/>
            <person name="Selengut J.D."/>
            <person name="Sanka R."/>
            <person name="DePew J."/>
            <person name="Purushe J."/>
            <person name="Hartskeerl R.A."/>
            <person name="Ahmed A."/>
            <person name="van der Linden H."/>
            <person name="Goris M.G.A."/>
            <person name="Vinetz J.M."/>
            <person name="Sutton G.G."/>
            <person name="Nierman W.C."/>
            <person name="Fouts D.E."/>
        </authorList>
    </citation>
    <scope>NUCLEOTIDE SEQUENCE [LARGE SCALE GENOMIC DNA]</scope>
    <source>
        <strain evidence="1 2">CZ214</strain>
    </source>
</reference>
<dbReference type="GeneID" id="23202529"/>
<evidence type="ECO:0000313" key="1">
    <source>
        <dbReference type="EMBL" id="EQA71089.1"/>
    </source>
</evidence>
<dbReference type="Proteomes" id="UP000015442">
    <property type="component" value="Unassembled WGS sequence"/>
</dbReference>
<organism evidence="1 2">
    <name type="scientific">Leptospira noguchii serovar Panama str. CZ214</name>
    <dbReference type="NCBI Taxonomy" id="1001595"/>
    <lineage>
        <taxon>Bacteria</taxon>
        <taxon>Pseudomonadati</taxon>
        <taxon>Spirochaetota</taxon>
        <taxon>Spirochaetia</taxon>
        <taxon>Leptospirales</taxon>
        <taxon>Leptospiraceae</taxon>
        <taxon>Leptospira</taxon>
    </lineage>
</organism>
<accession>T0FLS3</accession>
<protein>
    <recommendedName>
        <fullName evidence="3">Transposase</fullName>
    </recommendedName>
</protein>
<gene>
    <name evidence="1" type="ORF">LEP1GSC059_1273</name>
</gene>
<proteinExistence type="predicted"/>